<dbReference type="EMBL" id="JH687830">
    <property type="protein sequence ID" value="EJD38074.1"/>
    <property type="molecule type" value="Genomic_DNA"/>
</dbReference>
<dbReference type="Proteomes" id="UP000006514">
    <property type="component" value="Unassembled WGS sequence"/>
</dbReference>
<feature type="coiled-coil region" evidence="1">
    <location>
        <begin position="38"/>
        <end position="72"/>
    </location>
</feature>
<organism evidence="3 4">
    <name type="scientific">Auricularia subglabra (strain TFB-10046 / SS5)</name>
    <name type="common">White-rot fungus</name>
    <name type="synonym">Auricularia delicata (strain TFB10046)</name>
    <dbReference type="NCBI Taxonomy" id="717982"/>
    <lineage>
        <taxon>Eukaryota</taxon>
        <taxon>Fungi</taxon>
        <taxon>Dikarya</taxon>
        <taxon>Basidiomycota</taxon>
        <taxon>Agaricomycotina</taxon>
        <taxon>Agaricomycetes</taxon>
        <taxon>Auriculariales</taxon>
        <taxon>Auriculariaceae</taxon>
        <taxon>Auricularia</taxon>
    </lineage>
</organism>
<name>J0WVE0_AURST</name>
<feature type="coiled-coil region" evidence="1">
    <location>
        <begin position="448"/>
        <end position="482"/>
    </location>
</feature>
<evidence type="ECO:0000256" key="2">
    <source>
        <dbReference type="SAM" id="MobiDB-lite"/>
    </source>
</evidence>
<sequence>MNEIDLKSHLDATRARCSALQTRLSATLDALDAAHAARDAEERAARAASATVRQAEEERDQLRDAVALLAEKIEADGDWRVFRPASMRLAEPAEGRALLDMPVVVEGGDDDRASFVQPLLASMGHQLEAERRRREDAEQQVALLSAQVASREAELEARLDPDPRHDERERMTREAALGVLDLTLARNRALEADVKVLEAKLKALRVYPAESPPPRPSSSRPTLVNSPQKRKALAPDRVRSAPPISPARSIRELVPPPRPRPTFFSPRRASRPRSSPSPPSTPHSPRAMTPSPVQSPAPQLQRPRTPSPRPPPPPAVEALDAHLLAIEDGMAELHRERDRLAALPAHPAPVDPAHFARVGLLEAECVRLRRRVRELEAGAASADEVDPDTTIRPARPLPPAPLLPPIELRAPSHPSPPPHPSYAAVPDALDPHRAAPGLHDRDPREQRMAQLADELARAQDGVAERERAMDELRAEIARLRGAAGA</sequence>
<dbReference type="AlphaFoldDB" id="J0WVE0"/>
<evidence type="ECO:0000313" key="3">
    <source>
        <dbReference type="EMBL" id="EJD38074.1"/>
    </source>
</evidence>
<feature type="compositionally biased region" description="Basic and acidic residues" evidence="2">
    <location>
        <begin position="429"/>
        <end position="447"/>
    </location>
</feature>
<evidence type="ECO:0000313" key="4">
    <source>
        <dbReference type="Proteomes" id="UP000006514"/>
    </source>
</evidence>
<proteinExistence type="predicted"/>
<feature type="compositionally biased region" description="Pro residues" evidence="2">
    <location>
        <begin position="305"/>
        <end position="315"/>
    </location>
</feature>
<dbReference type="InParanoid" id="J0WVE0"/>
<keyword evidence="1" id="KW-0175">Coiled coil</keyword>
<feature type="region of interest" description="Disordered" evidence="2">
    <location>
        <begin position="208"/>
        <end position="316"/>
    </location>
</feature>
<keyword evidence="4" id="KW-1185">Reference proteome</keyword>
<accession>J0WVE0</accession>
<dbReference type="KEGG" id="adl:AURDEDRAFT_172835"/>
<feature type="coiled-coil region" evidence="1">
    <location>
        <begin position="180"/>
        <end position="207"/>
    </location>
</feature>
<dbReference type="OrthoDB" id="2800708at2759"/>
<feature type="coiled-coil region" evidence="1">
    <location>
        <begin position="120"/>
        <end position="154"/>
    </location>
</feature>
<feature type="region of interest" description="Disordered" evidence="2">
    <location>
        <begin position="407"/>
        <end position="447"/>
    </location>
</feature>
<evidence type="ECO:0000256" key="1">
    <source>
        <dbReference type="SAM" id="Coils"/>
    </source>
</evidence>
<reference evidence="4" key="1">
    <citation type="journal article" date="2012" name="Science">
        <title>The Paleozoic origin of enzymatic lignin decomposition reconstructed from 31 fungal genomes.</title>
        <authorList>
            <person name="Floudas D."/>
            <person name="Binder M."/>
            <person name="Riley R."/>
            <person name="Barry K."/>
            <person name="Blanchette R.A."/>
            <person name="Henrissat B."/>
            <person name="Martinez A.T."/>
            <person name="Otillar R."/>
            <person name="Spatafora J.W."/>
            <person name="Yadav J.S."/>
            <person name="Aerts A."/>
            <person name="Benoit I."/>
            <person name="Boyd A."/>
            <person name="Carlson A."/>
            <person name="Copeland A."/>
            <person name="Coutinho P.M."/>
            <person name="de Vries R.P."/>
            <person name="Ferreira P."/>
            <person name="Findley K."/>
            <person name="Foster B."/>
            <person name="Gaskell J."/>
            <person name="Glotzer D."/>
            <person name="Gorecki P."/>
            <person name="Heitman J."/>
            <person name="Hesse C."/>
            <person name="Hori C."/>
            <person name="Igarashi K."/>
            <person name="Jurgens J.A."/>
            <person name="Kallen N."/>
            <person name="Kersten P."/>
            <person name="Kohler A."/>
            <person name="Kuees U."/>
            <person name="Kumar T.K.A."/>
            <person name="Kuo A."/>
            <person name="LaButti K."/>
            <person name="Larrondo L.F."/>
            <person name="Lindquist E."/>
            <person name="Ling A."/>
            <person name="Lombard V."/>
            <person name="Lucas S."/>
            <person name="Lundell T."/>
            <person name="Martin R."/>
            <person name="McLaughlin D.J."/>
            <person name="Morgenstern I."/>
            <person name="Morin E."/>
            <person name="Murat C."/>
            <person name="Nagy L.G."/>
            <person name="Nolan M."/>
            <person name="Ohm R.A."/>
            <person name="Patyshakuliyeva A."/>
            <person name="Rokas A."/>
            <person name="Ruiz-Duenas F.J."/>
            <person name="Sabat G."/>
            <person name="Salamov A."/>
            <person name="Samejima M."/>
            <person name="Schmutz J."/>
            <person name="Slot J.C."/>
            <person name="St John F."/>
            <person name="Stenlid J."/>
            <person name="Sun H."/>
            <person name="Sun S."/>
            <person name="Syed K."/>
            <person name="Tsang A."/>
            <person name="Wiebenga A."/>
            <person name="Young D."/>
            <person name="Pisabarro A."/>
            <person name="Eastwood D.C."/>
            <person name="Martin F."/>
            <person name="Cullen D."/>
            <person name="Grigoriev I.V."/>
            <person name="Hibbett D.S."/>
        </authorList>
    </citation>
    <scope>NUCLEOTIDE SEQUENCE [LARGE SCALE GENOMIC DNA]</scope>
    <source>
        <strain evidence="4">TFB10046</strain>
    </source>
</reference>
<gene>
    <name evidence="3" type="ORF">AURDEDRAFT_172835</name>
</gene>
<protein>
    <submittedName>
        <fullName evidence="3">Uncharacterized protein</fullName>
    </submittedName>
</protein>